<organism evidence="2">
    <name type="scientific">viral metagenome</name>
    <dbReference type="NCBI Taxonomy" id="1070528"/>
    <lineage>
        <taxon>unclassified sequences</taxon>
        <taxon>metagenomes</taxon>
        <taxon>organismal metagenomes</taxon>
    </lineage>
</organism>
<name>A0A6M3K0U1_9ZZZZ</name>
<gene>
    <name evidence="2" type="ORF">MM415A01848_0004</name>
    <name evidence="1" type="ORF">MM415B00170_0059</name>
</gene>
<dbReference type="Pfam" id="PF20911">
    <property type="entry name" value="GP7"/>
    <property type="match status" value="1"/>
</dbReference>
<dbReference type="EMBL" id="MT142151">
    <property type="protein sequence ID" value="QJA75251.1"/>
    <property type="molecule type" value="Genomic_DNA"/>
</dbReference>
<dbReference type="AlphaFoldDB" id="A0A6M3K0U1"/>
<sequence>MATLYPNIKYTLMDRAKDTADGKTVLPTLQVMNRLGVDDFFNDVPFIEANMGLKHRIKRTSALPTSTNRTFYKGVAPTKASKQVVYEDVMLKEQRREIDEDEVDTLANPKELLRQEDEFHQEALGQDVVTAFFQGSVVDGSEHVDGLLGRLDALNPTGLNNVQSAGFTTGGSTTSRIVIVEWNPGRGCYGIYPPGYMKNTKFGISARDKGKEPIADADDTTAKYYAYVAQFKAWLGLAVGDNRNIGALVNVNPTPGGTGAIDDDLLDTLSVLMHSIRADRARSRIYVNETIAAQLDNYSRKKSNVFWPTTEVFGRPVKNYQGIPIRELDNTILTNTQAVVS</sequence>
<evidence type="ECO:0000313" key="2">
    <source>
        <dbReference type="EMBL" id="QJA75251.1"/>
    </source>
</evidence>
<dbReference type="NCBIfam" id="NF045672">
    <property type="entry name" value="MCP_gp7_epsi_15"/>
    <property type="match status" value="1"/>
</dbReference>
<proteinExistence type="predicted"/>
<evidence type="ECO:0000313" key="1">
    <source>
        <dbReference type="EMBL" id="QJA67750.1"/>
    </source>
</evidence>
<reference evidence="2" key="1">
    <citation type="submission" date="2020-03" db="EMBL/GenBank/DDBJ databases">
        <title>The deep terrestrial virosphere.</title>
        <authorList>
            <person name="Holmfeldt K."/>
            <person name="Nilsson E."/>
            <person name="Simone D."/>
            <person name="Lopez-Fernandez M."/>
            <person name="Wu X."/>
            <person name="de Brujin I."/>
            <person name="Lundin D."/>
            <person name="Andersson A."/>
            <person name="Bertilsson S."/>
            <person name="Dopson M."/>
        </authorList>
    </citation>
    <scope>NUCLEOTIDE SEQUENCE</scope>
    <source>
        <strain evidence="2">MM415A01848</strain>
        <strain evidence="1">MM415B00170</strain>
    </source>
</reference>
<accession>A0A6M3K0U1</accession>
<dbReference type="InterPro" id="IPR048813">
    <property type="entry name" value="GP7-like"/>
</dbReference>
<protein>
    <submittedName>
        <fullName evidence="2">Putative capsid protein</fullName>
    </submittedName>
</protein>
<dbReference type="EMBL" id="MT141575">
    <property type="protein sequence ID" value="QJA67750.1"/>
    <property type="molecule type" value="Genomic_DNA"/>
</dbReference>